<organism evidence="6 7">
    <name type="scientific">Corynebacterium epidermidicanis</name>
    <dbReference type="NCBI Taxonomy" id="1050174"/>
    <lineage>
        <taxon>Bacteria</taxon>
        <taxon>Bacillati</taxon>
        <taxon>Actinomycetota</taxon>
        <taxon>Actinomycetes</taxon>
        <taxon>Mycobacteriales</taxon>
        <taxon>Corynebacteriaceae</taxon>
        <taxon>Corynebacterium</taxon>
    </lineage>
</organism>
<evidence type="ECO:0000259" key="5">
    <source>
        <dbReference type="PROSITE" id="PS50879"/>
    </source>
</evidence>
<dbReference type="GO" id="GO:0003676">
    <property type="term" value="F:nucleic acid binding"/>
    <property type="evidence" value="ECO:0007669"/>
    <property type="project" value="InterPro"/>
</dbReference>
<dbReference type="PANTHER" id="PTHR48100">
    <property type="entry name" value="BROAD-SPECIFICITY PHOSPHATASE YOR283W-RELATED"/>
    <property type="match status" value="1"/>
</dbReference>
<dbReference type="Gene3D" id="3.30.420.10">
    <property type="entry name" value="Ribonuclease H-like superfamily/Ribonuclease H"/>
    <property type="match status" value="1"/>
</dbReference>
<dbReference type="STRING" id="1050174.CEPID_08760"/>
<dbReference type="EMBL" id="CP011541">
    <property type="protein sequence ID" value="AKK03601.1"/>
    <property type="molecule type" value="Genomic_DNA"/>
</dbReference>
<dbReference type="InterPro" id="IPR013078">
    <property type="entry name" value="His_Pase_superF_clade-1"/>
</dbReference>
<feature type="binding site" evidence="3">
    <location>
        <position position="250"/>
    </location>
    <ligand>
        <name>substrate</name>
    </ligand>
</feature>
<feature type="compositionally biased region" description="Polar residues" evidence="4">
    <location>
        <begin position="144"/>
        <end position="156"/>
    </location>
</feature>
<feature type="region of interest" description="Disordered" evidence="4">
    <location>
        <begin position="140"/>
        <end position="184"/>
    </location>
</feature>
<dbReference type="InterPro" id="IPR050275">
    <property type="entry name" value="PGM_Phosphatase"/>
</dbReference>
<keyword evidence="6" id="KW-0413">Isomerase</keyword>
<keyword evidence="7" id="KW-1185">Reference proteome</keyword>
<dbReference type="PANTHER" id="PTHR48100:SF1">
    <property type="entry name" value="HISTIDINE PHOSPHATASE FAMILY PROTEIN-RELATED"/>
    <property type="match status" value="1"/>
</dbReference>
<dbReference type="OrthoDB" id="5296884at2"/>
<evidence type="ECO:0000256" key="2">
    <source>
        <dbReference type="PIRSR" id="PIRSR613078-1"/>
    </source>
</evidence>
<evidence type="ECO:0000313" key="7">
    <source>
        <dbReference type="Proteomes" id="UP000035368"/>
    </source>
</evidence>
<protein>
    <submittedName>
        <fullName evidence="6">Fructose-2,6-bisphosphatase</fullName>
        <ecNumber evidence="6">5.4.2.12</ecNumber>
    </submittedName>
</protein>
<reference evidence="6 7" key="1">
    <citation type="submission" date="2015-05" db="EMBL/GenBank/DDBJ databases">
        <title>Complete genome sequence of Corynebacterium epidermidicanis DSM 45586, isolated from the skin of a dog suffering from pruritus.</title>
        <authorList>
            <person name="Ruckert C."/>
            <person name="Albersmeier A."/>
            <person name="Winkler A."/>
            <person name="Tauch A."/>
        </authorList>
    </citation>
    <scope>NUCLEOTIDE SEQUENCE [LARGE SCALE GENOMIC DNA]</scope>
    <source>
        <strain evidence="6 7">DSM 45586</strain>
    </source>
</reference>
<dbReference type="PROSITE" id="PS50879">
    <property type="entry name" value="RNASE_H_1"/>
    <property type="match status" value="1"/>
</dbReference>
<dbReference type="InterPro" id="IPR014636">
    <property type="entry name" value="RNaseH/PGlycerate_mutase"/>
</dbReference>
<sequence length="392" mass="41694">MKVIIEADGGSRGNPGIAGAGAVVYDADRHILREIAYVVGKASNNVAEYHGLVEGLSAAAELGATEVAVFMDSKLVVEQMSGNWKIKHPDMKALATQAQRIARTFDKVTYSWVPREKNKKADELSNVAMDACAAGHQVGIVGGSSPSKLESGTPGETSKEDSLVAGGGADGVAKPASVSTPDAAWHGATMRPTRLILLRHGETAMSVAKQYSGSSDPELSENGRAQAEATATRLASHGGIDLIVASPARRAQQTAQAVADKIGLPVETIEDLRELDFGDWEGKTFGQVQQQDPEFYREWLADTKLAVPGGESVQQVMRRTKKVVDALEKQHRGKNILVVSHVTPIKSILKLALGAPPGVVHRLQLNLASVSIAEFYADGPTLVRLFNDTAHL</sequence>
<evidence type="ECO:0000256" key="1">
    <source>
        <dbReference type="PIRSR" id="PIRSR036922-1"/>
    </source>
</evidence>
<feature type="active site" description="Proton donor/acceptor; for phosphatase activity" evidence="1">
    <location>
        <position position="274"/>
    </location>
</feature>
<evidence type="ECO:0000256" key="3">
    <source>
        <dbReference type="PIRSR" id="PIRSR613078-2"/>
    </source>
</evidence>
<dbReference type="NCBIfam" id="NF005567">
    <property type="entry name" value="PRK07238.1"/>
    <property type="match status" value="1"/>
</dbReference>
<dbReference type="AlphaFoldDB" id="A0A0G3GQW8"/>
<dbReference type="FunFam" id="3.30.420.10:FF:000076">
    <property type="entry name" value="RBR-type E3 ubiquitin transferase"/>
    <property type="match status" value="1"/>
</dbReference>
<dbReference type="RefSeq" id="WP_047240604.1">
    <property type="nucleotide sequence ID" value="NZ_CP011541.1"/>
</dbReference>
<dbReference type="InterPro" id="IPR036397">
    <property type="entry name" value="RNaseH_sf"/>
</dbReference>
<feature type="active site" description="Proton donor/acceptor" evidence="2">
    <location>
        <position position="274"/>
    </location>
</feature>
<feature type="domain" description="RNase H type-1" evidence="5">
    <location>
        <begin position="1"/>
        <end position="134"/>
    </location>
</feature>
<dbReference type="SUPFAM" id="SSF53098">
    <property type="entry name" value="Ribonuclease H-like"/>
    <property type="match status" value="1"/>
</dbReference>
<dbReference type="InterPro" id="IPR002156">
    <property type="entry name" value="RNaseH_domain"/>
</dbReference>
<dbReference type="Gene3D" id="3.40.50.1240">
    <property type="entry name" value="Phosphoglycerate mutase-like"/>
    <property type="match status" value="1"/>
</dbReference>
<dbReference type="Pfam" id="PF00300">
    <property type="entry name" value="His_Phos_1"/>
    <property type="match status" value="1"/>
</dbReference>
<dbReference type="GO" id="GO:0005737">
    <property type="term" value="C:cytoplasm"/>
    <property type="evidence" value="ECO:0007669"/>
    <property type="project" value="TreeGrafter"/>
</dbReference>
<dbReference type="GO" id="GO:0004523">
    <property type="term" value="F:RNA-DNA hybrid ribonuclease activity"/>
    <property type="evidence" value="ECO:0007669"/>
    <property type="project" value="InterPro"/>
</dbReference>
<evidence type="ECO:0000313" key="6">
    <source>
        <dbReference type="EMBL" id="AKK03601.1"/>
    </source>
</evidence>
<dbReference type="SMART" id="SM00855">
    <property type="entry name" value="PGAM"/>
    <property type="match status" value="1"/>
</dbReference>
<dbReference type="GO" id="GO:0016791">
    <property type="term" value="F:phosphatase activity"/>
    <property type="evidence" value="ECO:0007669"/>
    <property type="project" value="TreeGrafter"/>
</dbReference>
<evidence type="ECO:0000256" key="4">
    <source>
        <dbReference type="SAM" id="MobiDB-lite"/>
    </source>
</evidence>
<accession>A0A0G3GQW8</accession>
<dbReference type="SUPFAM" id="SSF53254">
    <property type="entry name" value="Phosphoglycerate mutase-like"/>
    <property type="match status" value="1"/>
</dbReference>
<dbReference type="KEGG" id="cei:CEPID_08760"/>
<dbReference type="Proteomes" id="UP000035368">
    <property type="component" value="Chromosome"/>
</dbReference>
<proteinExistence type="predicted"/>
<dbReference type="CDD" id="cd07067">
    <property type="entry name" value="HP_PGM_like"/>
    <property type="match status" value="1"/>
</dbReference>
<dbReference type="GO" id="GO:0004619">
    <property type="term" value="F:phosphoglycerate mutase activity"/>
    <property type="evidence" value="ECO:0007669"/>
    <property type="project" value="UniProtKB-EC"/>
</dbReference>
<dbReference type="CDD" id="cd09279">
    <property type="entry name" value="RNase_HI_like"/>
    <property type="match status" value="1"/>
</dbReference>
<dbReference type="PIRSF" id="PIRSF036922">
    <property type="entry name" value="RNaseH_PGAM"/>
    <property type="match status" value="1"/>
</dbReference>
<gene>
    <name evidence="6" type="ORF">CEPID_08760</name>
</gene>
<dbReference type="InterPro" id="IPR012337">
    <property type="entry name" value="RNaseH-like_sf"/>
</dbReference>
<name>A0A0G3GQW8_9CORY</name>
<dbReference type="Pfam" id="PF13456">
    <property type="entry name" value="RVT_3"/>
    <property type="match status" value="1"/>
</dbReference>
<dbReference type="PATRIC" id="fig|1050174.4.peg.1765"/>
<dbReference type="EC" id="5.4.2.12" evidence="6"/>
<dbReference type="InterPro" id="IPR029033">
    <property type="entry name" value="His_PPase_superfam"/>
</dbReference>
<feature type="active site" description="Tele-phosphohistidine intermediate" evidence="1">
    <location>
        <position position="200"/>
    </location>
</feature>